<keyword evidence="3" id="KW-1185">Reference proteome</keyword>
<evidence type="ECO:0000313" key="3">
    <source>
        <dbReference type="Proteomes" id="UP001239462"/>
    </source>
</evidence>
<evidence type="ECO:0000256" key="1">
    <source>
        <dbReference type="SAM" id="MobiDB-lite"/>
    </source>
</evidence>
<name>A0ABT7PMP2_9BACT</name>
<feature type="compositionally biased region" description="Polar residues" evidence="1">
    <location>
        <begin position="24"/>
        <end position="37"/>
    </location>
</feature>
<sequence>MPTTPFQAAMYSDLSEAAKRRQAQAPNQPPSRLQRSINRPKPAHMERRVPTHSGGTALASGQYGDPNQSGLAQALRQKYGSNQGYGDGAVRMGSSVGGTARYNVGSRPTSFAGVEAYESPRQRAERERKAALAARIEASYQKAREENRYKREFLHGAGDHPIMGSVGVTKLGRIGQISSHRKAFLDAGGGASESPDIAQKHEAMTNLMRIKFPDRTGGPGTGIAALKHEIGNIDGTPNGGLAETLLSRRDRLSNRRSDALAMRREQAAQQAQQAAAMQRQQADPTNRLMAHLAQRNPEAAAALAVQLQRNNIQAQQGQAANELAKSKLAQDLGLANRRLELDSTNSQNQHGLQSKLADAQLSKIDFDRELAKQGQENLQQRISREMAAEEARNKIAQGELDLKRQVAGDKSGVLLDLISTPGIDPVIVNQVAGQLVPGMESGAAAVMPSQLTDTEGNFDYNALGDQVDRLLVSGVSDEKIRESLRQAGVTSDQLMRLAIGRTPGRVSGVGQAIGGLFARLNGTSDDRERLSQQERFRLDRLRRLAGLPPLAIELPYAQ</sequence>
<proteinExistence type="predicted"/>
<dbReference type="RefSeq" id="WP_289165307.1">
    <property type="nucleotide sequence ID" value="NZ_JASZZN010000016.1"/>
</dbReference>
<evidence type="ECO:0000313" key="2">
    <source>
        <dbReference type="EMBL" id="MDM4017769.1"/>
    </source>
</evidence>
<gene>
    <name evidence="2" type="ORF">QTN89_20140</name>
</gene>
<dbReference type="EMBL" id="JASZZN010000016">
    <property type="protein sequence ID" value="MDM4017769.1"/>
    <property type="molecule type" value="Genomic_DNA"/>
</dbReference>
<accession>A0ABT7PMP2</accession>
<feature type="region of interest" description="Disordered" evidence="1">
    <location>
        <begin position="1"/>
        <end position="69"/>
    </location>
</feature>
<dbReference type="Proteomes" id="UP001239462">
    <property type="component" value="Unassembled WGS sequence"/>
</dbReference>
<organism evidence="2 3">
    <name type="scientific">Roseiconus lacunae</name>
    <dbReference type="NCBI Taxonomy" id="2605694"/>
    <lineage>
        <taxon>Bacteria</taxon>
        <taxon>Pseudomonadati</taxon>
        <taxon>Planctomycetota</taxon>
        <taxon>Planctomycetia</taxon>
        <taxon>Pirellulales</taxon>
        <taxon>Pirellulaceae</taxon>
        <taxon>Roseiconus</taxon>
    </lineage>
</organism>
<reference evidence="2 3" key="1">
    <citation type="submission" date="2023-06" db="EMBL/GenBank/DDBJ databases">
        <title>Roseiconus lacunae JC819 isolated from Gulf of Mannar region, Tamil Nadu.</title>
        <authorList>
            <person name="Pk S."/>
            <person name="Ch S."/>
            <person name="Ch V.R."/>
        </authorList>
    </citation>
    <scope>NUCLEOTIDE SEQUENCE [LARGE SCALE GENOMIC DNA]</scope>
    <source>
        <strain evidence="2 3">JC819</strain>
    </source>
</reference>
<protein>
    <submittedName>
        <fullName evidence="2">Uncharacterized protein</fullName>
    </submittedName>
</protein>
<comment type="caution">
    <text evidence="2">The sequence shown here is derived from an EMBL/GenBank/DDBJ whole genome shotgun (WGS) entry which is preliminary data.</text>
</comment>